<sequence>MCSSAVIVISIAIDRTAAITLRPTPAPIWRESDIAHVTRSDEEVSMYGVRHTAVCSRRPLDMCKTYRISSGTQLVFSKEGGRGLPRLLPGPKHAG</sequence>
<dbReference type="GeneID" id="16071088"/>
<accession>F2UJ83</accession>
<name>F2UJ83_SALR5</name>
<gene>
    <name evidence="1" type="ORF">PTSG_12703</name>
</gene>
<dbReference type="AlphaFoldDB" id="F2UJ83"/>
<dbReference type="EMBL" id="GL832977">
    <property type="protein sequence ID" value="EGD77182.1"/>
    <property type="molecule type" value="Genomic_DNA"/>
</dbReference>
<organism evidence="2">
    <name type="scientific">Salpingoeca rosetta (strain ATCC 50818 / BSB-021)</name>
    <dbReference type="NCBI Taxonomy" id="946362"/>
    <lineage>
        <taxon>Eukaryota</taxon>
        <taxon>Choanoflagellata</taxon>
        <taxon>Craspedida</taxon>
        <taxon>Salpingoecidae</taxon>
        <taxon>Salpingoeca</taxon>
    </lineage>
</organism>
<dbReference type="Proteomes" id="UP000007799">
    <property type="component" value="Unassembled WGS sequence"/>
</dbReference>
<dbReference type="KEGG" id="sre:PTSG_12703"/>
<evidence type="ECO:0000313" key="2">
    <source>
        <dbReference type="Proteomes" id="UP000007799"/>
    </source>
</evidence>
<dbReference type="InParanoid" id="F2UJ83"/>
<keyword evidence="2" id="KW-1185">Reference proteome</keyword>
<proteinExistence type="predicted"/>
<reference evidence="1" key="1">
    <citation type="submission" date="2009-08" db="EMBL/GenBank/DDBJ databases">
        <title>Annotation of Salpingoeca rosetta.</title>
        <authorList>
            <consortium name="The Broad Institute Genome Sequencing Platform"/>
            <person name="Russ C."/>
            <person name="Cuomo C."/>
            <person name="Burger G."/>
            <person name="Gray M.W."/>
            <person name="Holland P.W.H."/>
            <person name="King N."/>
            <person name="Lang F.B.F."/>
            <person name="Roger A.J."/>
            <person name="Ruiz-Trillo I."/>
            <person name="Young S.K."/>
            <person name="Zeng Q."/>
            <person name="Gargeya S."/>
            <person name="Alvarado L."/>
            <person name="Berlin A."/>
            <person name="Chapman S.B."/>
            <person name="Chen Z."/>
            <person name="Freedman E."/>
            <person name="Gellesch M."/>
            <person name="Goldberg J."/>
            <person name="Griggs A."/>
            <person name="Gujja S."/>
            <person name="Heilman E."/>
            <person name="Heiman D."/>
            <person name="Howarth C."/>
            <person name="Mehta T."/>
            <person name="Neiman D."/>
            <person name="Pearson M."/>
            <person name="Roberts A."/>
            <person name="Saif S."/>
            <person name="Shea T."/>
            <person name="Shenoy N."/>
            <person name="Sisk P."/>
            <person name="Stolte C."/>
            <person name="Sykes S."/>
            <person name="White J."/>
            <person name="Yandava C."/>
            <person name="Haas B."/>
            <person name="Nusbaum C."/>
            <person name="Birren B."/>
        </authorList>
    </citation>
    <scope>NUCLEOTIDE SEQUENCE [LARGE SCALE GENOMIC DNA]</scope>
    <source>
        <strain evidence="1">ATCC 50818</strain>
    </source>
</reference>
<protein>
    <submittedName>
        <fullName evidence="1">Uncharacterized protein</fullName>
    </submittedName>
</protein>
<evidence type="ECO:0000313" key="1">
    <source>
        <dbReference type="EMBL" id="EGD77182.1"/>
    </source>
</evidence>
<dbReference type="RefSeq" id="XP_004990526.1">
    <property type="nucleotide sequence ID" value="XM_004990469.1"/>
</dbReference>